<sequence length="75" mass="8196">MQVAVREAKAKLSKFGDMAHDGEVVVVCKNGEPWFDLVPHAKTKRKTTPLSGVKPLIPESIAIEPLSDEDLPGWS</sequence>
<dbReference type="SUPFAM" id="SSF143120">
    <property type="entry name" value="YefM-like"/>
    <property type="match status" value="1"/>
</dbReference>
<name>A0A6C2U5W5_PONDE</name>
<keyword evidence="3" id="KW-1185">Reference proteome</keyword>
<dbReference type="InterPro" id="IPR036165">
    <property type="entry name" value="YefM-like_sf"/>
</dbReference>
<evidence type="ECO:0000313" key="2">
    <source>
        <dbReference type="EMBL" id="VGO15197.1"/>
    </source>
</evidence>
<evidence type="ECO:0000256" key="1">
    <source>
        <dbReference type="ARBA" id="ARBA00009981"/>
    </source>
</evidence>
<dbReference type="NCBIfam" id="TIGR01552">
    <property type="entry name" value="phd_fam"/>
    <property type="match status" value="1"/>
</dbReference>
<comment type="similarity">
    <text evidence="1">Belongs to the phD/YefM antitoxin family.</text>
</comment>
<reference evidence="2 3" key="1">
    <citation type="submission" date="2019-04" db="EMBL/GenBank/DDBJ databases">
        <authorList>
            <person name="Van Vliet M D."/>
        </authorList>
    </citation>
    <scope>NUCLEOTIDE SEQUENCE [LARGE SCALE GENOMIC DNA]</scope>
    <source>
        <strain evidence="2 3">F1</strain>
    </source>
</reference>
<proteinExistence type="inferred from homology"/>
<dbReference type="Proteomes" id="UP000366872">
    <property type="component" value="Unassembled WGS sequence"/>
</dbReference>
<accession>A0A6C2U5W5</accession>
<evidence type="ECO:0008006" key="4">
    <source>
        <dbReference type="Google" id="ProtNLM"/>
    </source>
</evidence>
<dbReference type="RefSeq" id="WP_136080783.1">
    <property type="nucleotide sequence ID" value="NZ_CAAHFG010000002.1"/>
</dbReference>
<evidence type="ECO:0000313" key="3">
    <source>
        <dbReference type="Proteomes" id="UP000366872"/>
    </source>
</evidence>
<organism evidence="2 3">
    <name type="scientific">Pontiella desulfatans</name>
    <dbReference type="NCBI Taxonomy" id="2750659"/>
    <lineage>
        <taxon>Bacteria</taxon>
        <taxon>Pseudomonadati</taxon>
        <taxon>Kiritimatiellota</taxon>
        <taxon>Kiritimatiellia</taxon>
        <taxon>Kiritimatiellales</taxon>
        <taxon>Pontiellaceae</taxon>
        <taxon>Pontiella</taxon>
    </lineage>
</organism>
<dbReference type="AlphaFoldDB" id="A0A6C2U5W5"/>
<dbReference type="EMBL" id="CAAHFG010000002">
    <property type="protein sequence ID" value="VGO15197.1"/>
    <property type="molecule type" value="Genomic_DNA"/>
</dbReference>
<protein>
    <recommendedName>
        <fullName evidence="4">Antitoxin</fullName>
    </recommendedName>
</protein>
<gene>
    <name evidence="2" type="ORF">PDESU_03779</name>
</gene>